<evidence type="ECO:0000313" key="1">
    <source>
        <dbReference type="EMBL" id="MDN2480579.1"/>
    </source>
</evidence>
<comment type="caution">
    <text evidence="1">The sequence shown here is derived from an EMBL/GenBank/DDBJ whole genome shotgun (WGS) entry which is preliminary data.</text>
</comment>
<dbReference type="InterPro" id="IPR010321">
    <property type="entry name" value="DUF922"/>
</dbReference>
<dbReference type="Pfam" id="PF06037">
    <property type="entry name" value="DUF922"/>
    <property type="match status" value="1"/>
</dbReference>
<protein>
    <submittedName>
        <fullName evidence="1">DUF922 domain-containing protein</fullName>
    </submittedName>
</protein>
<dbReference type="EMBL" id="JAUEOZ010000001">
    <property type="protein sequence ID" value="MDN2480579.1"/>
    <property type="molecule type" value="Genomic_DNA"/>
</dbReference>
<accession>A0ABT7XXS1</accession>
<gene>
    <name evidence="1" type="ORF">QWJ08_04185</name>
</gene>
<organism evidence="1 2">
    <name type="scientific">Vibrio agarivorans</name>
    <dbReference type="NCBI Taxonomy" id="153622"/>
    <lineage>
        <taxon>Bacteria</taxon>
        <taxon>Pseudomonadati</taxon>
        <taxon>Pseudomonadota</taxon>
        <taxon>Gammaproteobacteria</taxon>
        <taxon>Vibrionales</taxon>
        <taxon>Vibrionaceae</taxon>
        <taxon>Vibrio</taxon>
    </lineage>
</organism>
<dbReference type="Proteomes" id="UP001169719">
    <property type="component" value="Unassembled WGS sequence"/>
</dbReference>
<proteinExistence type="predicted"/>
<reference evidence="1" key="1">
    <citation type="submission" date="2024-05" db="EMBL/GenBank/DDBJ databases">
        <title>Genome Sequences of Four Agar- Degrading Marine Bacteria.</title>
        <authorList>
            <person name="Phillips E.K."/>
            <person name="Shaffer J.C."/>
            <person name="Henson M.W."/>
            <person name="Temperton B."/>
            <person name="Thrash C.J."/>
            <person name="Martin M.O."/>
        </authorList>
    </citation>
    <scope>NUCLEOTIDE SEQUENCE</scope>
    <source>
        <strain evidence="1">EKP203</strain>
    </source>
</reference>
<evidence type="ECO:0000313" key="2">
    <source>
        <dbReference type="Proteomes" id="UP001169719"/>
    </source>
</evidence>
<sequence length="234" mass="27028">MWIWHQMDFPHLNWNKVRYLIRQGASSLSKKDTVTKSVVLVISLLNASHALGIDNLNFPFKKHYEIYTVTGSNADEIEHAFNHDRPDHLKQKGFDGYTAWTYDFHTNDHSCELYEFSLAVTYTLPQIVVSDTSLEAAEEFRAYIEKLYRHEQVHCALTVKSMHDIFTAFTNGRDSNCSKANRRVIALQSELITNNEKFDIYTAHGEIELANSPFGEEGYLKYCDIPFDPIVILK</sequence>
<dbReference type="RefSeq" id="WP_289960795.1">
    <property type="nucleotide sequence ID" value="NZ_JAUEOZ010000001.1"/>
</dbReference>
<name>A0ABT7XXS1_9VIBR</name>
<keyword evidence="2" id="KW-1185">Reference proteome</keyword>